<sequence length="144" mass="16116">MTLRWLVASRGRLPCLLLSLRCQRRRQRGSATTESTAKLRRRSKHGDGSAFTVMTTSGGVQGKRTGGRDRALHYKAEGGDGADRGRPERRRDSAGVGGRRWREWLAWGEAAGARRLRKKRGNGRGGRASAIYSQRRRSAWIREG</sequence>
<reference evidence="2" key="2">
    <citation type="submission" date="2005-04" db="EMBL/GenBank/DDBJ databases">
        <authorList>
            <person name="Buell C.R."/>
            <person name="Wing R.A."/>
            <person name="McCombie W.A."/>
            <person name="Ouyang S."/>
        </authorList>
    </citation>
    <scope>NUCLEOTIDE SEQUENCE</scope>
</reference>
<dbReference type="AlphaFoldDB" id="Q2QT76"/>
<feature type="region of interest" description="Disordered" evidence="1">
    <location>
        <begin position="27"/>
        <end position="98"/>
    </location>
</feature>
<feature type="compositionally biased region" description="Basic and acidic residues" evidence="1">
    <location>
        <begin position="66"/>
        <end position="93"/>
    </location>
</feature>
<evidence type="ECO:0000256" key="1">
    <source>
        <dbReference type="SAM" id="MobiDB-lite"/>
    </source>
</evidence>
<dbReference type="EMBL" id="DP000011">
    <property type="protein sequence ID" value="ABA97531.1"/>
    <property type="molecule type" value="Genomic_DNA"/>
</dbReference>
<name>Q2QT76_ORYSJ</name>
<gene>
    <name evidence="2" type="ordered locus">LOC_Os12g21590</name>
</gene>
<reference evidence="2" key="1">
    <citation type="journal article" date="2005" name="BMC Biol.">
        <title>The sequence of rice chromosomes 11 and 12, rich in disease resistance genes and recent gene duplications.</title>
        <authorList>
            <consortium name="The rice chromosomes 11 and 12 sequencing consortia"/>
        </authorList>
    </citation>
    <scope>NUCLEOTIDE SEQUENCE [LARGE SCALE GENOMIC DNA]</scope>
</reference>
<evidence type="ECO:0000313" key="2">
    <source>
        <dbReference type="EMBL" id="ABA97531.1"/>
    </source>
</evidence>
<reference evidence="2" key="3">
    <citation type="submission" date="2006-01" db="EMBL/GenBank/DDBJ databases">
        <authorList>
            <person name="Buell R."/>
        </authorList>
    </citation>
    <scope>NUCLEOTIDE SEQUENCE</scope>
</reference>
<accession>Q2QT76</accession>
<organism evidence="2">
    <name type="scientific">Oryza sativa subsp. japonica</name>
    <name type="common">Rice</name>
    <dbReference type="NCBI Taxonomy" id="39947"/>
    <lineage>
        <taxon>Eukaryota</taxon>
        <taxon>Viridiplantae</taxon>
        <taxon>Streptophyta</taxon>
        <taxon>Embryophyta</taxon>
        <taxon>Tracheophyta</taxon>
        <taxon>Spermatophyta</taxon>
        <taxon>Magnoliopsida</taxon>
        <taxon>Liliopsida</taxon>
        <taxon>Poales</taxon>
        <taxon>Poaceae</taxon>
        <taxon>BOP clade</taxon>
        <taxon>Oryzoideae</taxon>
        <taxon>Oryzeae</taxon>
        <taxon>Oryzinae</taxon>
        <taxon>Oryza</taxon>
        <taxon>Oryza sativa</taxon>
    </lineage>
</organism>
<proteinExistence type="predicted"/>
<protein>
    <submittedName>
        <fullName evidence="2">Retrotransposon protein, putative, unclassified</fullName>
    </submittedName>
</protein>